<organism evidence="2 3">
    <name type="scientific">Neisseria zoodegmatis</name>
    <dbReference type="NCBI Taxonomy" id="326523"/>
    <lineage>
        <taxon>Bacteria</taxon>
        <taxon>Pseudomonadati</taxon>
        <taxon>Pseudomonadota</taxon>
        <taxon>Betaproteobacteria</taxon>
        <taxon>Neisseriales</taxon>
        <taxon>Neisseriaceae</taxon>
        <taxon>Neisseria</taxon>
    </lineage>
</organism>
<reference evidence="2 3" key="1">
    <citation type="submission" date="2017-01" db="EMBL/GenBank/DDBJ databases">
        <authorList>
            <person name="Wolfgang W.J."/>
            <person name="Cole J."/>
            <person name="Wroblewski D."/>
            <person name="Mcginnis J."/>
            <person name="Musser K.A."/>
        </authorList>
    </citation>
    <scope>NUCLEOTIDE SEQUENCE [LARGE SCALE GENOMIC DNA]</scope>
    <source>
        <strain evidence="2 3">DSM 21643</strain>
    </source>
</reference>
<evidence type="ECO:0000313" key="3">
    <source>
        <dbReference type="Proteomes" id="UP000193466"/>
    </source>
</evidence>
<accession>A0ABX3WI59</accession>
<name>A0ABX3WI59_9NEIS</name>
<evidence type="ECO:0000256" key="1">
    <source>
        <dbReference type="SAM" id="MobiDB-lite"/>
    </source>
</evidence>
<feature type="region of interest" description="Disordered" evidence="1">
    <location>
        <begin position="1"/>
        <end position="20"/>
    </location>
</feature>
<dbReference type="Proteomes" id="UP000193466">
    <property type="component" value="Unassembled WGS sequence"/>
</dbReference>
<comment type="caution">
    <text evidence="2">The sequence shown here is derived from an EMBL/GenBank/DDBJ whole genome shotgun (WGS) entry which is preliminary data.</text>
</comment>
<protein>
    <recommendedName>
        <fullName evidence="4">Phage associated protein</fullName>
    </recommendedName>
</protein>
<dbReference type="EMBL" id="MTBM01000002">
    <property type="protein sequence ID" value="OSI11294.1"/>
    <property type="molecule type" value="Genomic_DNA"/>
</dbReference>
<sequence length="73" mass="8216">MQKSFMLRQRFGGGRLKTADKQALNIPQNKSAGYGRLRKRGFRVLGKAAKIKPPGLLATVSKPLRTTQRRNHL</sequence>
<keyword evidence="3" id="KW-1185">Reference proteome</keyword>
<evidence type="ECO:0008006" key="4">
    <source>
        <dbReference type="Google" id="ProtNLM"/>
    </source>
</evidence>
<evidence type="ECO:0000313" key="2">
    <source>
        <dbReference type="EMBL" id="OSI11294.1"/>
    </source>
</evidence>
<proteinExistence type="predicted"/>
<gene>
    <name evidence="2" type="ORF">BWD10_02600</name>
</gene>